<keyword evidence="2" id="KW-1185">Reference proteome</keyword>
<dbReference type="AlphaFoldDB" id="R9T902"/>
<name>R9T902_METII</name>
<dbReference type="OrthoDB" id="54183at2157"/>
<sequence>MTYVNLIATEFPLPTKVTLVDPEINNGEPFEYRTDNSRCGFNTYLVEKEECLEFGALSNLPPILPKYIYAFETSRDQFHEKYDSKERVDEARLELKKLRAFIRHVVNTMGEVCIVFQSLSAKLLCAENIDSVTMCVDDLDLDGESFSFNRITLHRFVRREDAPVPVFKGNMNRKSRACCITLLACSQRLPEGYAKDHGIRQGSYYGQTELDLTKENFGLDDGIEHYAPGLSDLDKILPPHIYISGFNPSIYPWGDPESRQSQRKSVEKLINYLQSIVDDQGEVWYIRHWMPDNLAKADSVEIRTMKVSDLDLSGEVFEFELCVLYHFVK</sequence>
<evidence type="ECO:0000313" key="1">
    <source>
        <dbReference type="EMBL" id="AGN27129.1"/>
    </source>
</evidence>
<dbReference type="Proteomes" id="UP000014070">
    <property type="component" value="Chromosome"/>
</dbReference>
<organism evidence="1 2">
    <name type="scientific">Methanomassiliicoccus intestinalis (strain Issoire-Mx1)</name>
    <dbReference type="NCBI Taxonomy" id="1295009"/>
    <lineage>
        <taxon>Archaea</taxon>
        <taxon>Methanobacteriati</taxon>
        <taxon>Thermoplasmatota</taxon>
        <taxon>Thermoplasmata</taxon>
        <taxon>Methanomassiliicoccales</taxon>
        <taxon>Methanomassiliicoccaceae</taxon>
        <taxon>Methanomassiliicoccus</taxon>
    </lineage>
</organism>
<proteinExistence type="predicted"/>
<dbReference type="GeneID" id="41324200"/>
<dbReference type="EMBL" id="CP005934">
    <property type="protein sequence ID" value="AGN27129.1"/>
    <property type="molecule type" value="Genomic_DNA"/>
</dbReference>
<dbReference type="InParanoid" id="R9T902"/>
<evidence type="ECO:0000313" key="2">
    <source>
        <dbReference type="Proteomes" id="UP000014070"/>
    </source>
</evidence>
<dbReference type="RefSeq" id="WP_020449654.1">
    <property type="nucleotide sequence ID" value="NC_021353.1"/>
</dbReference>
<gene>
    <name evidence="1" type="ORF">MMINT_18520</name>
</gene>
<protein>
    <submittedName>
        <fullName evidence="1">Uncharacterized protein</fullName>
    </submittedName>
</protein>
<reference evidence="1 2" key="1">
    <citation type="journal article" date="2013" name="Genome Announc.">
        <title>Genome sequence of 'Candidatus Methanomassiliicoccus intestinalis' Issoire-Mx1, a third thermoplasmatales-related methanogenic archaeon from human feces.</title>
        <authorList>
            <person name="Borrel G."/>
            <person name="Harris H.M."/>
            <person name="Parisot N."/>
            <person name="Gaci N."/>
            <person name="Tottey W."/>
            <person name="Mihajlovski A."/>
            <person name="Deane J."/>
            <person name="Gribaldo S."/>
            <person name="Bardot O."/>
            <person name="Peyretaillade E."/>
            <person name="Peyret P."/>
            <person name="O'Toole P.W."/>
            <person name="Brugere J.F."/>
        </authorList>
    </citation>
    <scope>NUCLEOTIDE SEQUENCE [LARGE SCALE GENOMIC DNA]</scope>
    <source>
        <strain evidence="1 2">Issoire-Mx1</strain>
    </source>
</reference>
<dbReference type="STRING" id="1295009.MMINT_18520"/>
<accession>R9T902</accession>
<dbReference type="HOGENOM" id="CLU_843593_0_0_2"/>
<dbReference type="KEGG" id="mer:MMINT_18520"/>